<protein>
    <submittedName>
        <fullName evidence="7">MliC family protein</fullName>
    </submittedName>
</protein>
<keyword evidence="2" id="KW-0472">Membrane</keyword>
<keyword evidence="1 5" id="KW-0732">Signal</keyword>
<dbReference type="InterPro" id="IPR036328">
    <property type="entry name" value="MliC_sf"/>
</dbReference>
<dbReference type="RefSeq" id="WP_378775477.1">
    <property type="nucleotide sequence ID" value="NZ_JBHTMX010000073.1"/>
</dbReference>
<keyword evidence="3" id="KW-0564">Palmitate</keyword>
<gene>
    <name evidence="7" type="ORF">ACFQ4O_09635</name>
</gene>
<name>A0ABW3Z7P1_9HYPH</name>
<feature type="chain" id="PRO_5045654641" evidence="5">
    <location>
        <begin position="23"/>
        <end position="112"/>
    </location>
</feature>
<keyword evidence="8" id="KW-1185">Reference proteome</keyword>
<evidence type="ECO:0000313" key="8">
    <source>
        <dbReference type="Proteomes" id="UP001597171"/>
    </source>
</evidence>
<sequence length="112" mass="11825">MRRPLACLGLAAALALPGCASAPEAPSPRPAPTAAAEDTRYACDDGSFLQVTFRDESAHVVMADGETADLGQQRAASGVWYASERYELRGKGDVATWSERGRPAASCLATRR</sequence>
<organism evidence="7 8">
    <name type="scientific">Methylopila musalis</name>
    <dbReference type="NCBI Taxonomy" id="1134781"/>
    <lineage>
        <taxon>Bacteria</taxon>
        <taxon>Pseudomonadati</taxon>
        <taxon>Pseudomonadota</taxon>
        <taxon>Alphaproteobacteria</taxon>
        <taxon>Hyphomicrobiales</taxon>
        <taxon>Methylopilaceae</taxon>
        <taxon>Methylopila</taxon>
    </lineage>
</organism>
<proteinExistence type="predicted"/>
<dbReference type="SUPFAM" id="SSF141488">
    <property type="entry name" value="YdhA-like"/>
    <property type="match status" value="1"/>
</dbReference>
<evidence type="ECO:0000313" key="7">
    <source>
        <dbReference type="EMBL" id="MFD1332256.1"/>
    </source>
</evidence>
<dbReference type="InterPro" id="IPR018660">
    <property type="entry name" value="MliC"/>
</dbReference>
<feature type="signal peptide" evidence="5">
    <location>
        <begin position="1"/>
        <end position="22"/>
    </location>
</feature>
<dbReference type="Proteomes" id="UP001597171">
    <property type="component" value="Unassembled WGS sequence"/>
</dbReference>
<evidence type="ECO:0000256" key="2">
    <source>
        <dbReference type="ARBA" id="ARBA00023136"/>
    </source>
</evidence>
<evidence type="ECO:0000256" key="3">
    <source>
        <dbReference type="ARBA" id="ARBA00023139"/>
    </source>
</evidence>
<comment type="caution">
    <text evidence="7">The sequence shown here is derived from an EMBL/GenBank/DDBJ whole genome shotgun (WGS) entry which is preliminary data.</text>
</comment>
<evidence type="ECO:0000259" key="6">
    <source>
        <dbReference type="Pfam" id="PF09864"/>
    </source>
</evidence>
<dbReference type="Gene3D" id="2.40.128.200">
    <property type="match status" value="1"/>
</dbReference>
<accession>A0ABW3Z7P1</accession>
<dbReference type="EMBL" id="JBHTMX010000073">
    <property type="protein sequence ID" value="MFD1332256.1"/>
    <property type="molecule type" value="Genomic_DNA"/>
</dbReference>
<evidence type="ECO:0000256" key="1">
    <source>
        <dbReference type="ARBA" id="ARBA00022729"/>
    </source>
</evidence>
<reference evidence="8" key="1">
    <citation type="journal article" date="2019" name="Int. J. Syst. Evol. Microbiol.">
        <title>The Global Catalogue of Microorganisms (GCM) 10K type strain sequencing project: providing services to taxonomists for standard genome sequencing and annotation.</title>
        <authorList>
            <consortium name="The Broad Institute Genomics Platform"/>
            <consortium name="The Broad Institute Genome Sequencing Center for Infectious Disease"/>
            <person name="Wu L."/>
            <person name="Ma J."/>
        </authorList>
    </citation>
    <scope>NUCLEOTIDE SEQUENCE [LARGE SCALE GENOMIC DNA]</scope>
    <source>
        <strain evidence="8">CCUG 61696</strain>
    </source>
</reference>
<evidence type="ECO:0000256" key="5">
    <source>
        <dbReference type="SAM" id="SignalP"/>
    </source>
</evidence>
<dbReference type="Pfam" id="PF09864">
    <property type="entry name" value="MliC"/>
    <property type="match status" value="1"/>
</dbReference>
<evidence type="ECO:0000256" key="4">
    <source>
        <dbReference type="ARBA" id="ARBA00023288"/>
    </source>
</evidence>
<feature type="domain" description="C-type lysozyme inhibitor" evidence="6">
    <location>
        <begin position="41"/>
        <end position="102"/>
    </location>
</feature>
<keyword evidence="4" id="KW-0449">Lipoprotein</keyword>